<dbReference type="SUPFAM" id="SSF51197">
    <property type="entry name" value="Clavaminate synthase-like"/>
    <property type="match status" value="1"/>
</dbReference>
<accession>A0A2U8QWC9</accession>
<keyword evidence="2" id="KW-1185">Reference proteome</keyword>
<dbReference type="RefSeq" id="WP_109569701.1">
    <property type="nucleotide sequence ID" value="NZ_CP029463.1"/>
</dbReference>
<dbReference type="EMBL" id="CP029463">
    <property type="protein sequence ID" value="AWM14341.1"/>
    <property type="molecule type" value="Genomic_DNA"/>
</dbReference>
<dbReference type="Gene3D" id="2.60.120.620">
    <property type="entry name" value="q2cbj1_9rhob like domain"/>
    <property type="match status" value="1"/>
</dbReference>
<dbReference type="PANTHER" id="PTHR31630:SF6">
    <property type="entry name" value="PHYTANOYL-COA DIOXYGENASE-RELATED"/>
    <property type="match status" value="1"/>
</dbReference>
<name>A0A2U8QWC9_9FLAO</name>
<gene>
    <name evidence="1" type="ORF">DI487_11070</name>
</gene>
<dbReference type="AlphaFoldDB" id="A0A2U8QWC9"/>
<proteinExistence type="predicted"/>
<keyword evidence="1" id="KW-0560">Oxidoreductase</keyword>
<dbReference type="KEGG" id="fse:DI487_11070"/>
<dbReference type="Pfam" id="PF05721">
    <property type="entry name" value="PhyH"/>
    <property type="match status" value="1"/>
</dbReference>
<dbReference type="PANTHER" id="PTHR31630">
    <property type="entry name" value="PHYTANOYL-COA DIOXYGENASE-RELATED-RELATED"/>
    <property type="match status" value="1"/>
</dbReference>
<dbReference type="OrthoDB" id="1157001at2"/>
<reference evidence="1 2" key="1">
    <citation type="submission" date="2018-05" db="EMBL/GenBank/DDBJ databases">
        <title>Flavobacterium sp. MEBiC07310.</title>
        <authorList>
            <person name="Baek K."/>
        </authorList>
    </citation>
    <scope>NUCLEOTIDE SEQUENCE [LARGE SCALE GENOMIC DNA]</scope>
    <source>
        <strain evidence="1 2">MEBiC07310</strain>
    </source>
</reference>
<keyword evidence="1" id="KW-0223">Dioxygenase</keyword>
<dbReference type="InterPro" id="IPR008775">
    <property type="entry name" value="Phytyl_CoA_dOase-like"/>
</dbReference>
<evidence type="ECO:0000313" key="2">
    <source>
        <dbReference type="Proteomes" id="UP000245429"/>
    </source>
</evidence>
<organism evidence="1 2">
    <name type="scientific">Flavobacterium sediminis</name>
    <dbReference type="NCBI Taxonomy" id="2201181"/>
    <lineage>
        <taxon>Bacteria</taxon>
        <taxon>Pseudomonadati</taxon>
        <taxon>Bacteroidota</taxon>
        <taxon>Flavobacteriia</taxon>
        <taxon>Flavobacteriales</taxon>
        <taxon>Flavobacteriaceae</taxon>
        <taxon>Flavobacterium</taxon>
    </lineage>
</organism>
<sequence length="300" mass="34754">MNPISASFRNRILQGESTATTSWAQEMEYLYKNGIGLDEALHYLYFDKPSAEDFEKWIHKKAAMLITVDEQDEMVLSESDLRFFETNGYLVLKNAIAKEDCLSAQQIIWEFLGMQPDNPDSWYATHPMQKGLMVNFFDHPILEKNRSSARIKKAYEQLYQSEKIYKTIDKISFNPPLRPNYSFKGSSLHWDVSLRQPIPFRLQGLIYLSDCGPMDGAFHCVPGFQHKIGDWLTQIPETKHPRDYAVETLQPIAITGEAGDMVIWDQSLPHCATPNYGKKPRMVQYVTYFGENYKEPTEWI</sequence>
<evidence type="ECO:0000313" key="1">
    <source>
        <dbReference type="EMBL" id="AWM14341.1"/>
    </source>
</evidence>
<dbReference type="Proteomes" id="UP000245429">
    <property type="component" value="Chromosome"/>
</dbReference>
<protein>
    <submittedName>
        <fullName evidence="1">Phytanoyl-CoA dioxygenase</fullName>
    </submittedName>
</protein>
<dbReference type="GO" id="GO:0016706">
    <property type="term" value="F:2-oxoglutarate-dependent dioxygenase activity"/>
    <property type="evidence" value="ECO:0007669"/>
    <property type="project" value="UniProtKB-ARBA"/>
</dbReference>